<name>A0A6N9T4I9_9HYPH</name>
<dbReference type="EMBL" id="JAAAMG010000006">
    <property type="protein sequence ID" value="NDW04729.1"/>
    <property type="molecule type" value="Genomic_DNA"/>
</dbReference>
<organism evidence="1 2">
    <name type="scientific">Jiella pacifica</name>
    <dbReference type="NCBI Taxonomy" id="2696469"/>
    <lineage>
        <taxon>Bacteria</taxon>
        <taxon>Pseudomonadati</taxon>
        <taxon>Pseudomonadota</taxon>
        <taxon>Alphaproteobacteria</taxon>
        <taxon>Hyphomicrobiales</taxon>
        <taxon>Aurantimonadaceae</taxon>
        <taxon>Jiella</taxon>
    </lineage>
</organism>
<dbReference type="AlphaFoldDB" id="A0A6N9T4I9"/>
<sequence>MTASVTLLCQRKPGGRAIDAASAAVQSSRGKNVAALPVHARTFDTRGVCVVNTAGMQAEIANGSSALPSSLRKDRRRCF</sequence>
<proteinExistence type="predicted"/>
<protein>
    <submittedName>
        <fullName evidence="1">Uncharacterized protein</fullName>
    </submittedName>
</protein>
<dbReference type="Proteomes" id="UP000469011">
    <property type="component" value="Unassembled WGS sequence"/>
</dbReference>
<comment type="caution">
    <text evidence="1">The sequence shown here is derived from an EMBL/GenBank/DDBJ whole genome shotgun (WGS) entry which is preliminary data.</text>
</comment>
<gene>
    <name evidence="1" type="ORF">GTK09_09835</name>
</gene>
<evidence type="ECO:0000313" key="1">
    <source>
        <dbReference type="EMBL" id="NDW04729.1"/>
    </source>
</evidence>
<dbReference type="RefSeq" id="WP_163462975.1">
    <property type="nucleotide sequence ID" value="NZ_JAAAMG010000006.1"/>
</dbReference>
<accession>A0A6N9T4I9</accession>
<reference evidence="1 2" key="1">
    <citation type="submission" date="2020-01" db="EMBL/GenBank/DDBJ databases">
        <title>Jiella pacifica sp. nov.</title>
        <authorList>
            <person name="Xue Z."/>
            <person name="Zhu S."/>
            <person name="Chen J."/>
            <person name="Yang J."/>
        </authorList>
    </citation>
    <scope>NUCLEOTIDE SEQUENCE [LARGE SCALE GENOMIC DNA]</scope>
    <source>
        <strain evidence="1 2">40Bstr34</strain>
    </source>
</reference>
<keyword evidence="2" id="KW-1185">Reference proteome</keyword>
<evidence type="ECO:0000313" key="2">
    <source>
        <dbReference type="Proteomes" id="UP000469011"/>
    </source>
</evidence>